<feature type="domain" description="YhdP central" evidence="2">
    <location>
        <begin position="14"/>
        <end position="1342"/>
    </location>
</feature>
<dbReference type="InterPro" id="IPR025263">
    <property type="entry name" value="YhdP_central"/>
</dbReference>
<dbReference type="EMBL" id="BAABBP010000003">
    <property type="protein sequence ID" value="GAA3984796.1"/>
    <property type="molecule type" value="Genomic_DNA"/>
</dbReference>
<name>A0ABP7QMM3_9BURK</name>
<gene>
    <name evidence="3" type="ORF">GCM10022279_04990</name>
</gene>
<dbReference type="Pfam" id="PF13116">
    <property type="entry name" value="YhdP"/>
    <property type="match status" value="1"/>
</dbReference>
<proteinExistence type="predicted"/>
<dbReference type="Proteomes" id="UP001501627">
    <property type="component" value="Unassembled WGS sequence"/>
</dbReference>
<reference evidence="4" key="1">
    <citation type="journal article" date="2019" name="Int. J. Syst. Evol. Microbiol.">
        <title>The Global Catalogue of Microorganisms (GCM) 10K type strain sequencing project: providing services to taxonomists for standard genome sequencing and annotation.</title>
        <authorList>
            <consortium name="The Broad Institute Genomics Platform"/>
            <consortium name="The Broad Institute Genome Sequencing Center for Infectious Disease"/>
            <person name="Wu L."/>
            <person name="Ma J."/>
        </authorList>
    </citation>
    <scope>NUCLEOTIDE SEQUENCE [LARGE SCALE GENOMIC DNA]</scope>
    <source>
        <strain evidence="4">JCM 17561</strain>
    </source>
</reference>
<protein>
    <submittedName>
        <fullName evidence="3">YhdP family protein</fullName>
    </submittedName>
</protein>
<sequence>MTALFTQPSRRLVFVARAARWLLGMVAGLWLLLLACLLVLHAAIVPRIDDLRPWLQERASRALGVPVQLGALGAYSHGLFPTIEARDVALLDAQGQAALVLPRVLATVSPRSLLRLGLEQLVVERPQLRVERHADASLWMAGLKVGAPQDGDDSAALDWLLAQTELVITGGALTWHDALRGAPPLALTEVQLVLRNRGWQHQLRLDATPPPGWGARFTLQAQLRDPLIALHGPAWRSTSGQLYGHFPQVDLAQLGRYADLGPVTLAQGQGALRAWADVQRGRLGGVSADLALQQVDVTLAPNLEPLVLSDVRGRVGGQWSEAESQWFARDLQFTTDDGLRWPGGDLELRYAAANTASPHGELQADGLDLAVLARIGRRIPLQKDMHQLLRRTAPQGVMRQLRASWHGPLDAPQQYQARGRVQDLALGASASAGTVAQPKPQQPGVRGVQLQFDLTQAGGQAQLHVDDGALALPGVFEDPVIAIDQLSAGVRWQIQGGQIEVSSDDLRFANADAQGQARLNWKTGQGGQRLPGVLDLSGSLSRANGARVHRYLPLAVPQEARHYVRDAVRQGRARQARFRVRGALANFPFAGDGPGEFHVEAQVEGVRYDYVPASLLEPDDKPWPALTQLAGTLVFDGAAMQVKNASGRFAGQTKLQAQPLQARIADLEHPVVEVDGQVRGPLADMLALVRGSHIAQLTDGALDQAQASGAAQLDLQLTLPIDRLAQSTVRGSVTLAGNEVRFVPAAPKVSAARGQVQFTEGGFTLAGVQGQALGGPVQLSGGMQTAKDGAPEVQVRASGTASAEGLRAAPELPIVAQLAQHASGSSAYTLALGVRRGQPEITVTTDLQGMALDAPAPLGKAADTRQSVRVSTQLSDAAAAGAQTPLTDLLTVDLDTLGRLQWLRALQGDDARVLAGRLDIGTGTTGPLPARGVQAHAELPAIDVDAWSALLAPPASASAGAAAATPASALGDEARQYLPTTITLQTPRLGTQARQLHDVRLSATREDLLWRSQVQARELQGSVHYQMPDDKTPQGQLVARLQRLEIAQSSSESTDAALDALLNPRQPSHLPGLDIVVEHFTLHGKRLGQLHINAHNHTADNQQREWRLTRFDLSTPEARFSSRGNWALLGSGGAGAQALRRTVLTFTLDIDDAGALLDRLGMDGVLRKGHGKIDGQIGWLGSPLSPDTHSMGGQLHMDVQTGQFLKADPGLARLLGVLSLQSLPRRLTLDFRDIFSEGFAFDFVRGDARVAQGVASTNNLQMKGVNAAVLMEGSADLVHETQNLHVVIVPEINAMTASLVATAINPVIGLGSFLAQAFLRGPLIEAATQEFRIDGSWAAPRVERVARKSGEKGPAGEGQQPQQ</sequence>
<evidence type="ECO:0000259" key="2">
    <source>
        <dbReference type="Pfam" id="PF13116"/>
    </source>
</evidence>
<keyword evidence="4" id="KW-1185">Reference proteome</keyword>
<dbReference type="RefSeq" id="WP_103044045.1">
    <property type="nucleotide sequence ID" value="NZ_BAABBP010000003.1"/>
</dbReference>
<dbReference type="InterPro" id="IPR011836">
    <property type="entry name" value="YhdP"/>
</dbReference>
<feature type="region of interest" description="Disordered" evidence="1">
    <location>
        <begin position="1344"/>
        <end position="1363"/>
    </location>
</feature>
<evidence type="ECO:0000256" key="1">
    <source>
        <dbReference type="SAM" id="MobiDB-lite"/>
    </source>
</evidence>
<organism evidence="3 4">
    <name type="scientific">Comamonas faecalis</name>
    <dbReference type="NCBI Taxonomy" id="1387849"/>
    <lineage>
        <taxon>Bacteria</taxon>
        <taxon>Pseudomonadati</taxon>
        <taxon>Pseudomonadota</taxon>
        <taxon>Betaproteobacteria</taxon>
        <taxon>Burkholderiales</taxon>
        <taxon>Comamonadaceae</taxon>
        <taxon>Comamonas</taxon>
    </lineage>
</organism>
<evidence type="ECO:0000313" key="4">
    <source>
        <dbReference type="Proteomes" id="UP001501627"/>
    </source>
</evidence>
<dbReference type="PANTHER" id="PTHR38690:SF1">
    <property type="entry name" value="PROTEASE"/>
    <property type="match status" value="1"/>
</dbReference>
<dbReference type="NCBIfam" id="TIGR02099">
    <property type="entry name" value="YhdP family protein"/>
    <property type="match status" value="1"/>
</dbReference>
<evidence type="ECO:0000313" key="3">
    <source>
        <dbReference type="EMBL" id="GAA3984796.1"/>
    </source>
</evidence>
<comment type="caution">
    <text evidence="3">The sequence shown here is derived from an EMBL/GenBank/DDBJ whole genome shotgun (WGS) entry which is preliminary data.</text>
</comment>
<dbReference type="PANTHER" id="PTHR38690">
    <property type="entry name" value="PROTEASE-RELATED"/>
    <property type="match status" value="1"/>
</dbReference>
<accession>A0ABP7QMM3</accession>